<gene>
    <name evidence="1" type="ORF">ILEXP_LOCUS37225</name>
    <name evidence="2" type="ORF">ILEXP_LOCUS37226</name>
</gene>
<comment type="caution">
    <text evidence="2">The sequence shown here is derived from an EMBL/GenBank/DDBJ whole genome shotgun (WGS) entry which is preliminary data.</text>
</comment>
<evidence type="ECO:0000313" key="2">
    <source>
        <dbReference type="EMBL" id="CAK9167911.1"/>
    </source>
</evidence>
<dbReference type="PANTHER" id="PTHR47413">
    <property type="entry name" value="LIPASE-LIKE PAD4"/>
    <property type="match status" value="1"/>
</dbReference>
<dbReference type="EMBL" id="CAUOFW020004958">
    <property type="protein sequence ID" value="CAK9167910.1"/>
    <property type="molecule type" value="Genomic_DNA"/>
</dbReference>
<organism evidence="2 3">
    <name type="scientific">Ilex paraguariensis</name>
    <name type="common">yerba mate</name>
    <dbReference type="NCBI Taxonomy" id="185542"/>
    <lineage>
        <taxon>Eukaryota</taxon>
        <taxon>Viridiplantae</taxon>
        <taxon>Streptophyta</taxon>
        <taxon>Embryophyta</taxon>
        <taxon>Tracheophyta</taxon>
        <taxon>Spermatophyta</taxon>
        <taxon>Magnoliopsida</taxon>
        <taxon>eudicotyledons</taxon>
        <taxon>Gunneridae</taxon>
        <taxon>Pentapetalae</taxon>
        <taxon>asterids</taxon>
        <taxon>campanulids</taxon>
        <taxon>Aquifoliales</taxon>
        <taxon>Aquifoliaceae</taxon>
        <taxon>Ilex</taxon>
    </lineage>
</organism>
<evidence type="ECO:0000313" key="1">
    <source>
        <dbReference type="EMBL" id="CAK9167910.1"/>
    </source>
</evidence>
<protein>
    <submittedName>
        <fullName evidence="2">Uncharacterized protein</fullName>
    </submittedName>
</protein>
<sequence>MEGEASLFETSEILATFLASTPLLSESWNICSHANATAPQSFISNRIGAVTYVAFSGVQAVAGLEPGCRNLVPLHETATGLFPALHRHVDGEDPVMVHEGLLHLFLSMYNSQIFQNQVSFFMFHHMHIP</sequence>
<dbReference type="Proteomes" id="UP001642360">
    <property type="component" value="Unassembled WGS sequence"/>
</dbReference>
<evidence type="ECO:0000313" key="3">
    <source>
        <dbReference type="Proteomes" id="UP001642360"/>
    </source>
</evidence>
<proteinExistence type="predicted"/>
<keyword evidence="3" id="KW-1185">Reference proteome</keyword>
<dbReference type="AlphaFoldDB" id="A0ABC8TJA1"/>
<name>A0ABC8TJA1_9AQUA</name>
<dbReference type="EMBL" id="CAUOFW020004958">
    <property type="protein sequence ID" value="CAK9167911.1"/>
    <property type="molecule type" value="Genomic_DNA"/>
</dbReference>
<dbReference type="PANTHER" id="PTHR47413:SF2">
    <property type="entry name" value="LIPASE-LIKE PAD4"/>
    <property type="match status" value="1"/>
</dbReference>
<reference evidence="2 3" key="1">
    <citation type="submission" date="2024-02" db="EMBL/GenBank/DDBJ databases">
        <authorList>
            <person name="Vignale AGUSTIN F."/>
            <person name="Sosa J E."/>
            <person name="Modenutti C."/>
        </authorList>
    </citation>
    <scope>NUCLEOTIDE SEQUENCE [LARGE SCALE GENOMIC DNA]</scope>
</reference>
<accession>A0ABC8TJA1</accession>